<dbReference type="Gene3D" id="3.40.50.410">
    <property type="entry name" value="von Willebrand factor, type A domain"/>
    <property type="match status" value="3"/>
</dbReference>
<dbReference type="PANTHER" id="PTHR24020:SF20">
    <property type="entry name" value="PH DOMAIN-CONTAINING PROTEIN"/>
    <property type="match status" value="1"/>
</dbReference>
<sequence>MFSFFRVSSRIIIVRIRDGRLSSLVVLQSRCFRSVHPSRQPIFTDELHITDLPAEWSLRIVGEVVASSLFASTTIGYAGHALRKSPLPSATWSEYLSVLVTSPVLARREKGFFPKAFVSRLQSRKIMQNNFNADVRCGLSQKVCCPCPRVLCLSLGVLVKLIQGFEFQNDLGTAGCTGRALDLAFAFDASDGVSASRFQKQVDIMKDIVNRMDIGLKDDQVRVGIMSFGEKTRVQLHFFKSRDQKMVRSKIDRIKHLRGRPNLAKALKQMCHAMFRRRRGSRSGVKHLGIVLASGISQNDVVSPLAIQTCQNSGVEILTVGIDSKENGTRFWNIDSQPTDTHLLHLGTFDDLDRIQETVIQRICQEELASDPKVENNAIKPRRHSLKKTRMDEKVCHNKVADIFFLMDSSSSIRKEDFKKQINVIKNIIRRFDISPTLTQVGIATFSHDYQNLLKFGDSHDKVEILRRLGTLKYLSGGTRTGHALHRLRTHVFDKQSSRSEADRIIVIFTDGQSGDYRRTVLEAKLLKKSGVKIFVVGIGSYVDREELEYLASEPIDDFLHTFDSFDTLLAKSSLLGTKTCEEINHLLINDQDVCNSSQPTDVMFMLNHNHLGQKKTNNLMKVVAEVVEIFGTDGPFRVGTMFDECLTNQDIPIGSVVNKTKLLNKIDDFQYGTPKSMIQQLRFDVFSHKKRLNRRRARRLGLLFLDRDIKLDDPSIRLESRRALNRGIQLYAIVIGKGVNLELVERSLAPRERIISLPSYETLVTSLPSILVNRLCIRRDNSLTYNTFSR</sequence>
<evidence type="ECO:0000313" key="3">
    <source>
        <dbReference type="Proteomes" id="UP000597762"/>
    </source>
</evidence>
<feature type="domain" description="VWFA" evidence="1">
    <location>
        <begin position="182"/>
        <end position="363"/>
    </location>
</feature>
<dbReference type="PRINTS" id="PR00453">
    <property type="entry name" value="VWFADOMAIN"/>
</dbReference>
<accession>A0A812ATU6</accession>
<dbReference type="PANTHER" id="PTHR24020">
    <property type="entry name" value="COLLAGEN ALPHA"/>
    <property type="match status" value="1"/>
</dbReference>
<dbReference type="EMBL" id="CAHIKZ030000183">
    <property type="protein sequence ID" value="CAE1158341.1"/>
    <property type="molecule type" value="Genomic_DNA"/>
</dbReference>
<dbReference type="Pfam" id="PF00092">
    <property type="entry name" value="VWA"/>
    <property type="match status" value="2"/>
</dbReference>
<protein>
    <submittedName>
        <fullName evidence="2">COL6A</fullName>
    </submittedName>
</protein>
<dbReference type="SMART" id="SM00327">
    <property type="entry name" value="VWA"/>
    <property type="match status" value="2"/>
</dbReference>
<dbReference type="AlphaFoldDB" id="A0A812ATU6"/>
<reference evidence="2" key="1">
    <citation type="submission" date="2021-01" db="EMBL/GenBank/DDBJ databases">
        <authorList>
            <person name="Li R."/>
            <person name="Bekaert M."/>
        </authorList>
    </citation>
    <scope>NUCLEOTIDE SEQUENCE</scope>
    <source>
        <strain evidence="2">Farmed</strain>
    </source>
</reference>
<organism evidence="2 3">
    <name type="scientific">Acanthosepion pharaonis</name>
    <name type="common">Pharaoh cuttlefish</name>
    <name type="synonym">Sepia pharaonis</name>
    <dbReference type="NCBI Taxonomy" id="158019"/>
    <lineage>
        <taxon>Eukaryota</taxon>
        <taxon>Metazoa</taxon>
        <taxon>Spiralia</taxon>
        <taxon>Lophotrochozoa</taxon>
        <taxon>Mollusca</taxon>
        <taxon>Cephalopoda</taxon>
        <taxon>Coleoidea</taxon>
        <taxon>Decapodiformes</taxon>
        <taxon>Sepiida</taxon>
        <taxon>Sepiina</taxon>
        <taxon>Sepiidae</taxon>
        <taxon>Acanthosepion</taxon>
    </lineage>
</organism>
<evidence type="ECO:0000259" key="1">
    <source>
        <dbReference type="PROSITE" id="PS50234"/>
    </source>
</evidence>
<name>A0A812ATU6_ACAPH</name>
<gene>
    <name evidence="2" type="ORF">SPHA_5569</name>
</gene>
<keyword evidence="3" id="KW-1185">Reference proteome</keyword>
<evidence type="ECO:0000313" key="2">
    <source>
        <dbReference type="EMBL" id="CAE1158341.1"/>
    </source>
</evidence>
<dbReference type="InterPro" id="IPR050525">
    <property type="entry name" value="ECM_Assembly_Org"/>
</dbReference>
<dbReference type="SUPFAM" id="SSF53300">
    <property type="entry name" value="vWA-like"/>
    <property type="match status" value="3"/>
</dbReference>
<comment type="caution">
    <text evidence="2">The sequence shown here is derived from an EMBL/GenBank/DDBJ whole genome shotgun (WGS) entry which is preliminary data.</text>
</comment>
<dbReference type="OrthoDB" id="6022609at2759"/>
<dbReference type="PROSITE" id="PS50234">
    <property type="entry name" value="VWFA"/>
    <property type="match status" value="2"/>
</dbReference>
<dbReference type="CDD" id="cd01450">
    <property type="entry name" value="vWFA_subfamily_ECM"/>
    <property type="match status" value="2"/>
</dbReference>
<feature type="domain" description="VWFA" evidence="1">
    <location>
        <begin position="402"/>
        <end position="584"/>
    </location>
</feature>
<dbReference type="InterPro" id="IPR036465">
    <property type="entry name" value="vWFA_dom_sf"/>
</dbReference>
<proteinExistence type="predicted"/>
<dbReference type="InterPro" id="IPR002035">
    <property type="entry name" value="VWF_A"/>
</dbReference>
<dbReference type="Proteomes" id="UP000597762">
    <property type="component" value="Unassembled WGS sequence"/>
</dbReference>